<protein>
    <submittedName>
        <fullName evidence="2">Universal stress protein</fullName>
    </submittedName>
</protein>
<dbReference type="CDD" id="cd00293">
    <property type="entry name" value="USP-like"/>
    <property type="match status" value="1"/>
</dbReference>
<dbReference type="InterPro" id="IPR006016">
    <property type="entry name" value="UspA"/>
</dbReference>
<dbReference type="PANTHER" id="PTHR31964">
    <property type="entry name" value="ADENINE NUCLEOTIDE ALPHA HYDROLASES-LIKE SUPERFAMILY PROTEIN"/>
    <property type="match status" value="1"/>
</dbReference>
<dbReference type="InterPro" id="IPR014729">
    <property type="entry name" value="Rossmann-like_a/b/a_fold"/>
</dbReference>
<gene>
    <name evidence="2" type="ORF">A45J_2041</name>
</gene>
<feature type="domain" description="UspA" evidence="1">
    <location>
        <begin position="6"/>
        <end position="151"/>
    </location>
</feature>
<comment type="caution">
    <text evidence="2">The sequence shown here is derived from an EMBL/GenBank/DDBJ whole genome shotgun (WGS) entry which is preliminary data.</text>
</comment>
<dbReference type="PANTHER" id="PTHR31964:SF113">
    <property type="entry name" value="USPA DOMAIN-CONTAINING PROTEIN"/>
    <property type="match status" value="1"/>
</dbReference>
<evidence type="ECO:0000259" key="1">
    <source>
        <dbReference type="Pfam" id="PF00582"/>
    </source>
</evidence>
<evidence type="ECO:0000313" key="2">
    <source>
        <dbReference type="EMBL" id="GER94281.1"/>
    </source>
</evidence>
<sequence length="152" mass="17463">MDMKDRHILIAVDESENAKRAVLYVADFLGGIPGFRVTLLNIIPEPPEDYFKTSEEQIRWREEHKHKIERMLENYRQILIQSGFTEDKVSAKLVIRDCPSVAECILDELNKLKACTAVVGRRGISKKEEFLFGSTSSKIIHEAKNCSVWVIE</sequence>
<dbReference type="AlphaFoldDB" id="A0A5J4L5Y8"/>
<dbReference type="EMBL" id="BLAB01000001">
    <property type="protein sequence ID" value="GER94281.1"/>
    <property type="molecule type" value="Genomic_DNA"/>
</dbReference>
<dbReference type="SUPFAM" id="SSF52402">
    <property type="entry name" value="Adenine nucleotide alpha hydrolases-like"/>
    <property type="match status" value="1"/>
</dbReference>
<dbReference type="Gene3D" id="3.40.50.620">
    <property type="entry name" value="HUPs"/>
    <property type="match status" value="1"/>
</dbReference>
<dbReference type="InterPro" id="IPR006015">
    <property type="entry name" value="Universal_stress_UspA"/>
</dbReference>
<organism evidence="2">
    <name type="scientific">hot springs metagenome</name>
    <dbReference type="NCBI Taxonomy" id="433727"/>
    <lineage>
        <taxon>unclassified sequences</taxon>
        <taxon>metagenomes</taxon>
        <taxon>ecological metagenomes</taxon>
    </lineage>
</organism>
<reference evidence="2" key="1">
    <citation type="submission" date="2019-10" db="EMBL/GenBank/DDBJ databases">
        <title>Metagenomic sequencing of thiosulfate-disproportionating enrichment culture.</title>
        <authorList>
            <person name="Umezawa K."/>
            <person name="Kojima H."/>
            <person name="Fukui M."/>
        </authorList>
    </citation>
    <scope>NUCLEOTIDE SEQUENCE</scope>
    <source>
        <strain evidence="2">45J</strain>
    </source>
</reference>
<accession>A0A5J4L5Y8</accession>
<dbReference type="Pfam" id="PF00582">
    <property type="entry name" value="Usp"/>
    <property type="match status" value="1"/>
</dbReference>
<dbReference type="PRINTS" id="PR01438">
    <property type="entry name" value="UNVRSLSTRESS"/>
</dbReference>
<proteinExistence type="predicted"/>
<name>A0A5J4L5Y8_9ZZZZ</name>